<gene>
    <name evidence="2" type="ORF">KK1_038838</name>
</gene>
<protein>
    <recommendedName>
        <fullName evidence="1">Retrovirus-related Pol polyprotein from transposon TNT 1-94-like beta-barrel domain-containing protein</fullName>
    </recommendedName>
</protein>
<dbReference type="InterPro" id="IPR054722">
    <property type="entry name" value="PolX-like_BBD"/>
</dbReference>
<feature type="non-terminal residue" evidence="2">
    <location>
        <position position="1"/>
    </location>
</feature>
<dbReference type="Proteomes" id="UP000075243">
    <property type="component" value="Unassembled WGS sequence"/>
</dbReference>
<proteinExistence type="predicted"/>
<feature type="domain" description="Retrovirus-related Pol polyprotein from transposon TNT 1-94-like beta-barrel" evidence="1">
    <location>
        <begin position="77"/>
        <end position="118"/>
    </location>
</feature>
<keyword evidence="3" id="KW-1185">Reference proteome</keyword>
<evidence type="ECO:0000313" key="3">
    <source>
        <dbReference type="Proteomes" id="UP000075243"/>
    </source>
</evidence>
<dbReference type="AlphaFoldDB" id="A0A151RBE2"/>
<dbReference type="EMBL" id="KQ483877">
    <property type="protein sequence ID" value="KYP39846.1"/>
    <property type="molecule type" value="Genomic_DNA"/>
</dbReference>
<name>A0A151RBE2_CAJCA</name>
<sequence length="118" mass="13710">DNYPPFSYCKKNNHTLNFCWFKLEVKYKACNQLGHVGKVCKNMAKQQGQQAQVAKHKEQTKEHFFFCYLSSSNKEIWLIDNGCTNHMTYDARIFKELDKSHFLKVIVGNGESVDVKGI</sequence>
<dbReference type="Pfam" id="PF22936">
    <property type="entry name" value="Pol_BBD"/>
    <property type="match status" value="1"/>
</dbReference>
<reference evidence="2" key="1">
    <citation type="journal article" date="2012" name="Nat. Biotechnol.">
        <title>Draft genome sequence of pigeonpea (Cajanus cajan), an orphan legume crop of resource-poor farmers.</title>
        <authorList>
            <person name="Varshney R.K."/>
            <person name="Chen W."/>
            <person name="Li Y."/>
            <person name="Bharti A.K."/>
            <person name="Saxena R.K."/>
            <person name="Schlueter J.A."/>
            <person name="Donoghue M.T."/>
            <person name="Azam S."/>
            <person name="Fan G."/>
            <person name="Whaley A.M."/>
            <person name="Farmer A.D."/>
            <person name="Sheridan J."/>
            <person name="Iwata A."/>
            <person name="Tuteja R."/>
            <person name="Penmetsa R.V."/>
            <person name="Wu W."/>
            <person name="Upadhyaya H.D."/>
            <person name="Yang S.P."/>
            <person name="Shah T."/>
            <person name="Saxena K.B."/>
            <person name="Michael T."/>
            <person name="McCombie W.R."/>
            <person name="Yang B."/>
            <person name="Zhang G."/>
            <person name="Yang H."/>
            <person name="Wang J."/>
            <person name="Spillane C."/>
            <person name="Cook D.R."/>
            <person name="May G.D."/>
            <person name="Xu X."/>
            <person name="Jackson S.A."/>
        </authorList>
    </citation>
    <scope>NUCLEOTIDE SEQUENCE [LARGE SCALE GENOMIC DNA]</scope>
</reference>
<evidence type="ECO:0000259" key="1">
    <source>
        <dbReference type="Pfam" id="PF22936"/>
    </source>
</evidence>
<organism evidence="2 3">
    <name type="scientific">Cajanus cajan</name>
    <name type="common">Pigeon pea</name>
    <name type="synonym">Cajanus indicus</name>
    <dbReference type="NCBI Taxonomy" id="3821"/>
    <lineage>
        <taxon>Eukaryota</taxon>
        <taxon>Viridiplantae</taxon>
        <taxon>Streptophyta</taxon>
        <taxon>Embryophyta</taxon>
        <taxon>Tracheophyta</taxon>
        <taxon>Spermatophyta</taxon>
        <taxon>Magnoliopsida</taxon>
        <taxon>eudicotyledons</taxon>
        <taxon>Gunneridae</taxon>
        <taxon>Pentapetalae</taxon>
        <taxon>rosids</taxon>
        <taxon>fabids</taxon>
        <taxon>Fabales</taxon>
        <taxon>Fabaceae</taxon>
        <taxon>Papilionoideae</taxon>
        <taxon>50 kb inversion clade</taxon>
        <taxon>NPAAA clade</taxon>
        <taxon>indigoferoid/millettioid clade</taxon>
        <taxon>Phaseoleae</taxon>
        <taxon>Cajanus</taxon>
    </lineage>
</organism>
<dbReference type="Gramene" id="C.cajan_37398.t">
    <property type="protein sequence ID" value="C.cajan_37398.t.cds1"/>
    <property type="gene ID" value="C.cajan_37398"/>
</dbReference>
<accession>A0A151RBE2</accession>
<evidence type="ECO:0000313" key="2">
    <source>
        <dbReference type="EMBL" id="KYP39846.1"/>
    </source>
</evidence>